<dbReference type="AlphaFoldDB" id="A0A059MGI2"/>
<reference evidence="7" key="2">
    <citation type="submission" date="2019-10" db="EMBL/GenBank/DDBJ databases">
        <title>Draft genome sequence of Rhodococcus aetherivorans JCM 14343.</title>
        <authorList>
            <person name="Inoue D."/>
            <person name="Nakazawa M."/>
            <person name="Yamamoto N."/>
            <person name="Sei K."/>
            <person name="Ike M."/>
        </authorList>
    </citation>
    <scope>NUCLEOTIDE SEQUENCE</scope>
    <source>
        <strain evidence="7">JCM 14343</strain>
    </source>
</reference>
<gene>
    <name evidence="8" type="ORF">OCS65_27015</name>
    <name evidence="7" type="ORF">RAJCM14343_2700</name>
</gene>
<accession>N1M9F1</accession>
<evidence type="ECO:0000313" key="10">
    <source>
        <dbReference type="Proteomes" id="UP001163947"/>
    </source>
</evidence>
<keyword evidence="3" id="KW-0378">Hydrolase</keyword>
<dbReference type="PROSITE" id="PS51257">
    <property type="entry name" value="PROKAR_LIPOPROTEIN"/>
    <property type="match status" value="1"/>
</dbReference>
<feature type="region of interest" description="Disordered" evidence="5">
    <location>
        <begin position="54"/>
        <end position="93"/>
    </location>
</feature>
<dbReference type="PROSITE" id="PS51935">
    <property type="entry name" value="NLPC_P60"/>
    <property type="match status" value="1"/>
</dbReference>
<keyword evidence="9" id="KW-1185">Reference proteome</keyword>
<comment type="similarity">
    <text evidence="1">Belongs to the peptidase C40 family.</text>
</comment>
<feature type="domain" description="NlpC/P60" evidence="6">
    <location>
        <begin position="87"/>
        <end position="200"/>
    </location>
</feature>
<organism evidence="8 10">
    <name type="scientific">Rhodococcus aetherivorans</name>
    <dbReference type="NCBI Taxonomy" id="191292"/>
    <lineage>
        <taxon>Bacteria</taxon>
        <taxon>Bacillati</taxon>
        <taxon>Actinomycetota</taxon>
        <taxon>Actinomycetes</taxon>
        <taxon>Mycobacteriales</taxon>
        <taxon>Nocardiaceae</taxon>
        <taxon>Rhodococcus</taxon>
    </lineage>
</organism>
<dbReference type="GeneID" id="83624149"/>
<proteinExistence type="inferred from homology"/>
<dbReference type="PANTHER" id="PTHR47359:SF3">
    <property type="entry name" value="NLP_P60 DOMAIN-CONTAINING PROTEIN-RELATED"/>
    <property type="match status" value="1"/>
</dbReference>
<dbReference type="InterPro" id="IPR000064">
    <property type="entry name" value="NLP_P60_dom"/>
</dbReference>
<evidence type="ECO:0000256" key="1">
    <source>
        <dbReference type="ARBA" id="ARBA00007074"/>
    </source>
</evidence>
<dbReference type="GO" id="GO:0008234">
    <property type="term" value="F:cysteine-type peptidase activity"/>
    <property type="evidence" value="ECO:0007669"/>
    <property type="project" value="UniProtKB-KW"/>
</dbReference>
<evidence type="ECO:0000313" key="7">
    <source>
        <dbReference type="EMBL" id="GES37446.1"/>
    </source>
</evidence>
<evidence type="ECO:0000259" key="6">
    <source>
        <dbReference type="PROSITE" id="PS51935"/>
    </source>
</evidence>
<keyword evidence="4" id="KW-0788">Thiol protease</keyword>
<evidence type="ECO:0000256" key="4">
    <source>
        <dbReference type="ARBA" id="ARBA00022807"/>
    </source>
</evidence>
<keyword evidence="2" id="KW-0645">Protease</keyword>
<dbReference type="InterPro" id="IPR051794">
    <property type="entry name" value="PG_Endopeptidase_C40"/>
</dbReference>
<dbReference type="RefSeq" id="WP_006943110.1">
    <property type="nucleotide sequence ID" value="NZ_BAAAYP010000053.1"/>
</dbReference>
<evidence type="ECO:0000256" key="5">
    <source>
        <dbReference type="SAM" id="MobiDB-lite"/>
    </source>
</evidence>
<reference evidence="7 9" key="1">
    <citation type="journal article" date="2018" name="Biodegradation">
        <title>1,4-Dioxane degradation characteristics of Rhodococcus aetherivorans JCM 14343.</title>
        <authorList>
            <person name="Inoue D."/>
            <person name="Tsunoda T."/>
            <person name="Yamamoto N."/>
            <person name="Ike M."/>
            <person name="Sei K."/>
        </authorList>
    </citation>
    <scope>NUCLEOTIDE SEQUENCE [LARGE SCALE GENOMIC DNA]</scope>
    <source>
        <strain evidence="7 9">JCM 14343</strain>
    </source>
</reference>
<dbReference type="GO" id="GO:0006508">
    <property type="term" value="P:proteolysis"/>
    <property type="evidence" value="ECO:0007669"/>
    <property type="project" value="UniProtKB-KW"/>
</dbReference>
<accession>A0A059MGI2</accession>
<dbReference type="PANTHER" id="PTHR47359">
    <property type="entry name" value="PEPTIDOGLYCAN DL-ENDOPEPTIDASE CWLO"/>
    <property type="match status" value="1"/>
</dbReference>
<dbReference type="Proteomes" id="UP001163947">
    <property type="component" value="Chromosome"/>
</dbReference>
<dbReference type="SUPFAM" id="SSF54001">
    <property type="entry name" value="Cysteine proteinases"/>
    <property type="match status" value="1"/>
</dbReference>
<dbReference type="Pfam" id="PF00877">
    <property type="entry name" value="NLPC_P60"/>
    <property type="match status" value="1"/>
</dbReference>
<dbReference type="EMBL" id="CP106982">
    <property type="protein sequence ID" value="UYF94028.1"/>
    <property type="molecule type" value="Genomic_DNA"/>
</dbReference>
<dbReference type="Proteomes" id="UP000325466">
    <property type="component" value="Unassembled WGS sequence"/>
</dbReference>
<evidence type="ECO:0000256" key="2">
    <source>
        <dbReference type="ARBA" id="ARBA00022670"/>
    </source>
</evidence>
<dbReference type="Gene3D" id="3.90.1720.10">
    <property type="entry name" value="endopeptidase domain like (from Nostoc punctiforme)"/>
    <property type="match status" value="1"/>
</dbReference>
<dbReference type="EMBL" id="BLAH01000085">
    <property type="protein sequence ID" value="GES37446.1"/>
    <property type="molecule type" value="Genomic_DNA"/>
</dbReference>
<sequence length="200" mass="20573">MAKHRVRRGNRQQVSTTGLLIAGGVTVAACLLPASPAAAEPITIPGIGTFDLPHTPALPPAPTPAPLPVPHPAPLPDTAPSLPPSPSTHGARALAAAESKIGAPYVWAAAGPDAFDCSGLVQWAYQQVGVVVPRTTYDQLDGGQPVDRAHLQPGDLVLFNGAQHVGLYAGNGTVVHAPTAGQSVKQAPLDSMPFYAARRY</sequence>
<reference evidence="8" key="3">
    <citation type="submission" date="2022-09" db="EMBL/GenBank/DDBJ databases">
        <title>The genome sequence of Rhodococcus aetherivorans N1.</title>
        <authorList>
            <person name="Jiang W."/>
        </authorList>
    </citation>
    <scope>NUCLEOTIDE SEQUENCE</scope>
    <source>
        <strain evidence="8">N1</strain>
    </source>
</reference>
<name>A0A059MGI2_9NOCA</name>
<evidence type="ECO:0000313" key="8">
    <source>
        <dbReference type="EMBL" id="UYF94028.1"/>
    </source>
</evidence>
<evidence type="ECO:0000256" key="3">
    <source>
        <dbReference type="ARBA" id="ARBA00022801"/>
    </source>
</evidence>
<feature type="compositionally biased region" description="Pro residues" evidence="5">
    <location>
        <begin position="56"/>
        <end position="86"/>
    </location>
</feature>
<dbReference type="InterPro" id="IPR038765">
    <property type="entry name" value="Papain-like_cys_pep_sf"/>
</dbReference>
<protein>
    <submittedName>
        <fullName evidence="8">C40 family peptidase</fullName>
    </submittedName>
    <submittedName>
        <fullName evidence="7">Secreted protein</fullName>
    </submittedName>
</protein>
<evidence type="ECO:0000313" key="9">
    <source>
        <dbReference type="Proteomes" id="UP000325466"/>
    </source>
</evidence>